<protein>
    <submittedName>
        <fullName evidence="2">Uncharacterized protein</fullName>
    </submittedName>
</protein>
<dbReference type="Proteomes" id="UP000596742">
    <property type="component" value="Unassembled WGS sequence"/>
</dbReference>
<feature type="compositionally biased region" description="Polar residues" evidence="1">
    <location>
        <begin position="1"/>
        <end position="15"/>
    </location>
</feature>
<evidence type="ECO:0000256" key="1">
    <source>
        <dbReference type="SAM" id="MobiDB-lite"/>
    </source>
</evidence>
<evidence type="ECO:0000313" key="3">
    <source>
        <dbReference type="Proteomes" id="UP000596742"/>
    </source>
</evidence>
<feature type="compositionally biased region" description="Basic residues" evidence="1">
    <location>
        <begin position="32"/>
        <end position="42"/>
    </location>
</feature>
<feature type="region of interest" description="Disordered" evidence="1">
    <location>
        <begin position="1"/>
        <end position="42"/>
    </location>
</feature>
<gene>
    <name evidence="2" type="ORF">MGAL_10B013222</name>
</gene>
<proteinExistence type="predicted"/>
<sequence>MALVTVQRSPSPSNTESEDVDTEEGSNLKSPNRSRRRSKSALKRLKKLFHTVRFISKLRPW</sequence>
<evidence type="ECO:0000313" key="2">
    <source>
        <dbReference type="EMBL" id="VDI56829.1"/>
    </source>
</evidence>
<accession>A0A8B6G028</accession>
<reference evidence="2" key="1">
    <citation type="submission" date="2018-11" db="EMBL/GenBank/DDBJ databases">
        <authorList>
            <person name="Alioto T."/>
            <person name="Alioto T."/>
        </authorList>
    </citation>
    <scope>NUCLEOTIDE SEQUENCE</scope>
</reference>
<organism evidence="2 3">
    <name type="scientific">Mytilus galloprovincialis</name>
    <name type="common">Mediterranean mussel</name>
    <dbReference type="NCBI Taxonomy" id="29158"/>
    <lineage>
        <taxon>Eukaryota</taxon>
        <taxon>Metazoa</taxon>
        <taxon>Spiralia</taxon>
        <taxon>Lophotrochozoa</taxon>
        <taxon>Mollusca</taxon>
        <taxon>Bivalvia</taxon>
        <taxon>Autobranchia</taxon>
        <taxon>Pteriomorphia</taxon>
        <taxon>Mytilida</taxon>
        <taxon>Mytiloidea</taxon>
        <taxon>Mytilidae</taxon>
        <taxon>Mytilinae</taxon>
        <taxon>Mytilus</taxon>
    </lineage>
</organism>
<dbReference type="AlphaFoldDB" id="A0A8B6G028"/>
<keyword evidence="3" id="KW-1185">Reference proteome</keyword>
<dbReference type="EMBL" id="UYJE01007666">
    <property type="protein sequence ID" value="VDI56829.1"/>
    <property type="molecule type" value="Genomic_DNA"/>
</dbReference>
<comment type="caution">
    <text evidence="2">The sequence shown here is derived from an EMBL/GenBank/DDBJ whole genome shotgun (WGS) entry which is preliminary data.</text>
</comment>
<name>A0A8B6G028_MYTGA</name>